<dbReference type="Proteomes" id="UP000499080">
    <property type="component" value="Unassembled WGS sequence"/>
</dbReference>
<evidence type="ECO:0000313" key="1">
    <source>
        <dbReference type="EMBL" id="GBN59301.1"/>
    </source>
</evidence>
<protein>
    <submittedName>
        <fullName evidence="1">Uncharacterized protein</fullName>
    </submittedName>
</protein>
<sequence length="102" mass="11719">MRHGAFFTTLRQNFSQVNGKKNITKEGKISLGQKPRESDVGSFSITIALFTTNVFLKAKLLIKNFTWRSLNDYEMQSDENDLKNGQQTIGFFYTAMLHHITL</sequence>
<dbReference type="AlphaFoldDB" id="A0A4Y2Q793"/>
<proteinExistence type="predicted"/>
<accession>A0A4Y2Q793</accession>
<name>A0A4Y2Q793_ARAVE</name>
<dbReference type="EMBL" id="BGPR01013116">
    <property type="protein sequence ID" value="GBN59301.1"/>
    <property type="molecule type" value="Genomic_DNA"/>
</dbReference>
<keyword evidence="2" id="KW-1185">Reference proteome</keyword>
<gene>
    <name evidence="1" type="ORF">AVEN_83223_1</name>
</gene>
<comment type="caution">
    <text evidence="1">The sequence shown here is derived from an EMBL/GenBank/DDBJ whole genome shotgun (WGS) entry which is preliminary data.</text>
</comment>
<evidence type="ECO:0000313" key="2">
    <source>
        <dbReference type="Proteomes" id="UP000499080"/>
    </source>
</evidence>
<reference evidence="1 2" key="1">
    <citation type="journal article" date="2019" name="Sci. Rep.">
        <title>Orb-weaving spider Araneus ventricosus genome elucidates the spidroin gene catalogue.</title>
        <authorList>
            <person name="Kono N."/>
            <person name="Nakamura H."/>
            <person name="Ohtoshi R."/>
            <person name="Moran D.A.P."/>
            <person name="Shinohara A."/>
            <person name="Yoshida Y."/>
            <person name="Fujiwara M."/>
            <person name="Mori M."/>
            <person name="Tomita M."/>
            <person name="Arakawa K."/>
        </authorList>
    </citation>
    <scope>NUCLEOTIDE SEQUENCE [LARGE SCALE GENOMIC DNA]</scope>
</reference>
<organism evidence="1 2">
    <name type="scientific">Araneus ventricosus</name>
    <name type="common">Orbweaver spider</name>
    <name type="synonym">Epeira ventricosa</name>
    <dbReference type="NCBI Taxonomy" id="182803"/>
    <lineage>
        <taxon>Eukaryota</taxon>
        <taxon>Metazoa</taxon>
        <taxon>Ecdysozoa</taxon>
        <taxon>Arthropoda</taxon>
        <taxon>Chelicerata</taxon>
        <taxon>Arachnida</taxon>
        <taxon>Araneae</taxon>
        <taxon>Araneomorphae</taxon>
        <taxon>Entelegynae</taxon>
        <taxon>Araneoidea</taxon>
        <taxon>Araneidae</taxon>
        <taxon>Araneus</taxon>
    </lineage>
</organism>